<dbReference type="GO" id="GO:0098803">
    <property type="term" value="C:respiratory chain complex"/>
    <property type="evidence" value="ECO:0007669"/>
    <property type="project" value="InterPro"/>
</dbReference>
<keyword evidence="1" id="KW-0472">Membrane</keyword>
<feature type="transmembrane region" description="Helical" evidence="1">
    <location>
        <begin position="20"/>
        <end position="39"/>
    </location>
</feature>
<evidence type="ECO:0000313" key="3">
    <source>
        <dbReference type="Proteomes" id="UP001168098"/>
    </source>
</evidence>
<reference evidence="2 3" key="1">
    <citation type="journal article" date="2023" name="BMC Biotechnol.">
        <title>Vitis rotundifolia cv Carlos genome sequencing.</title>
        <authorList>
            <person name="Huff M."/>
            <person name="Hulse-Kemp A."/>
            <person name="Scheffler B."/>
            <person name="Youngblood R."/>
            <person name="Simpson S."/>
            <person name="Babiker E."/>
            <person name="Staton M."/>
        </authorList>
    </citation>
    <scope>NUCLEOTIDE SEQUENCE [LARGE SCALE GENOMIC DNA]</scope>
    <source>
        <tissue evidence="2">Leaf</tissue>
    </source>
</reference>
<keyword evidence="1" id="KW-0812">Transmembrane</keyword>
<dbReference type="Pfam" id="PF10890">
    <property type="entry name" value="Cyt_b-c1_8"/>
    <property type="match status" value="1"/>
</dbReference>
<dbReference type="EMBL" id="JARBHA010000016">
    <property type="protein sequence ID" value="KAJ9678471.1"/>
    <property type="molecule type" value="Genomic_DNA"/>
</dbReference>
<sequence>MPVLWKDLSTKIHHEVTENWISATLLLTPLIGTYTYYFVQFLEERE</sequence>
<name>A0AA38YXF6_VITRO</name>
<proteinExistence type="predicted"/>
<gene>
    <name evidence="2" type="ORF">PVL29_020613</name>
</gene>
<evidence type="ECO:0000256" key="1">
    <source>
        <dbReference type="SAM" id="Phobius"/>
    </source>
</evidence>
<comment type="caution">
    <text evidence="2">The sequence shown here is derived from an EMBL/GenBank/DDBJ whole genome shotgun (WGS) entry which is preliminary data.</text>
</comment>
<keyword evidence="3" id="KW-1185">Reference proteome</keyword>
<dbReference type="InterPro" id="IPR020101">
    <property type="entry name" value="Cyt_b-c1_8-plants"/>
</dbReference>
<keyword evidence="1" id="KW-1133">Transmembrane helix</keyword>
<accession>A0AA38YXF6</accession>
<dbReference type="PANTHER" id="PTHR34559">
    <property type="entry name" value="CYTOCHROME B-C1 COMPLEX SUBUNIT 8"/>
    <property type="match status" value="1"/>
</dbReference>
<evidence type="ECO:0000313" key="2">
    <source>
        <dbReference type="EMBL" id="KAJ9678471.1"/>
    </source>
</evidence>
<dbReference type="Proteomes" id="UP001168098">
    <property type="component" value="Unassembled WGS sequence"/>
</dbReference>
<protein>
    <submittedName>
        <fullName evidence="2">Uncharacterized protein</fullName>
    </submittedName>
</protein>
<organism evidence="2 3">
    <name type="scientific">Vitis rotundifolia</name>
    <name type="common">Muscadine grape</name>
    <dbReference type="NCBI Taxonomy" id="103349"/>
    <lineage>
        <taxon>Eukaryota</taxon>
        <taxon>Viridiplantae</taxon>
        <taxon>Streptophyta</taxon>
        <taxon>Embryophyta</taxon>
        <taxon>Tracheophyta</taxon>
        <taxon>Spermatophyta</taxon>
        <taxon>Magnoliopsida</taxon>
        <taxon>eudicotyledons</taxon>
        <taxon>Gunneridae</taxon>
        <taxon>Pentapetalae</taxon>
        <taxon>rosids</taxon>
        <taxon>Vitales</taxon>
        <taxon>Vitaceae</taxon>
        <taxon>Viteae</taxon>
        <taxon>Vitis</taxon>
    </lineage>
</organism>
<dbReference type="PANTHER" id="PTHR34559:SF6">
    <property type="entry name" value="CYTOCHROME B-C1 COMPLEX SUBUNIT 8-1, MITOCHONDRIAL"/>
    <property type="match status" value="1"/>
</dbReference>
<dbReference type="AlphaFoldDB" id="A0AA38YXF6"/>